<accession>A0A7W8F1A5</accession>
<evidence type="ECO:0000256" key="1">
    <source>
        <dbReference type="ARBA" id="ARBA00022729"/>
    </source>
</evidence>
<dbReference type="GO" id="GO:0005507">
    <property type="term" value="F:copper ion binding"/>
    <property type="evidence" value="ECO:0007669"/>
    <property type="project" value="InterPro"/>
</dbReference>
<evidence type="ECO:0000256" key="2">
    <source>
        <dbReference type="ARBA" id="ARBA00023008"/>
    </source>
</evidence>
<evidence type="ECO:0000313" key="4">
    <source>
        <dbReference type="EMBL" id="MBB5117545.1"/>
    </source>
</evidence>
<keyword evidence="2" id="KW-0186">Copper</keyword>
<protein>
    <recommendedName>
        <fullName evidence="6">Tyrosinase</fullName>
    </recommendedName>
</protein>
<dbReference type="GO" id="GO:0042438">
    <property type="term" value="P:melanin biosynthetic process"/>
    <property type="evidence" value="ECO:0007669"/>
    <property type="project" value="InterPro"/>
</dbReference>
<feature type="chain" id="PRO_5031457829" description="Tyrosinase" evidence="3">
    <location>
        <begin position="22"/>
        <end position="125"/>
    </location>
</feature>
<evidence type="ECO:0000313" key="5">
    <source>
        <dbReference type="Proteomes" id="UP000528608"/>
    </source>
</evidence>
<sequence>MLRGTAVAVAGAALVTPTAMAAARTATAGMTGHGGHDGHGGHGAPAAFDEVYQGRRIVGKPATGEHAAHGGFSASIDGKELHLMQNADGTWISVVNHYETFATPLAVTRAAVDKLRGAVLVPIAT</sequence>
<dbReference type="Pfam" id="PF06236">
    <property type="entry name" value="MelC1"/>
    <property type="match status" value="1"/>
</dbReference>
<dbReference type="Proteomes" id="UP000528608">
    <property type="component" value="Unassembled WGS sequence"/>
</dbReference>
<dbReference type="InterPro" id="IPR010928">
    <property type="entry name" value="MelC1"/>
</dbReference>
<dbReference type="Gene3D" id="3.30.1880.10">
    <property type="entry name" value="protein ne1242 domain like"/>
    <property type="match status" value="1"/>
</dbReference>
<proteinExistence type="predicted"/>
<dbReference type="InterPro" id="IPR023199">
    <property type="entry name" value="GriE/MELC1_sf"/>
</dbReference>
<evidence type="ECO:0000256" key="3">
    <source>
        <dbReference type="SAM" id="SignalP"/>
    </source>
</evidence>
<name>A0A7W8F1A5_STREU</name>
<dbReference type="AlphaFoldDB" id="A0A7W8F1A5"/>
<dbReference type="NCBIfam" id="NF047833">
    <property type="entry name" value="TyroCdyMelC1"/>
    <property type="match status" value="1"/>
</dbReference>
<comment type="caution">
    <text evidence="4">The sequence shown here is derived from an EMBL/GenBank/DDBJ whole genome shotgun (WGS) entry which is preliminary data.</text>
</comment>
<gene>
    <name evidence="4" type="ORF">FHS36_000951</name>
</gene>
<dbReference type="EMBL" id="JACHJF010000002">
    <property type="protein sequence ID" value="MBB5117545.1"/>
    <property type="molecule type" value="Genomic_DNA"/>
</dbReference>
<keyword evidence="1 3" id="KW-0732">Signal</keyword>
<organism evidence="4 5">
    <name type="scientific">Streptomyces eurocidicus</name>
    <name type="common">Streptoverticillium eurocidicus</name>
    <dbReference type="NCBI Taxonomy" id="66423"/>
    <lineage>
        <taxon>Bacteria</taxon>
        <taxon>Bacillati</taxon>
        <taxon>Actinomycetota</taxon>
        <taxon>Actinomycetes</taxon>
        <taxon>Kitasatosporales</taxon>
        <taxon>Streptomycetaceae</taxon>
        <taxon>Streptomyces</taxon>
    </lineage>
</organism>
<feature type="signal peptide" evidence="3">
    <location>
        <begin position="1"/>
        <end position="21"/>
    </location>
</feature>
<evidence type="ECO:0008006" key="6">
    <source>
        <dbReference type="Google" id="ProtNLM"/>
    </source>
</evidence>
<reference evidence="4 5" key="1">
    <citation type="submission" date="2020-08" db="EMBL/GenBank/DDBJ databases">
        <title>Genomic Encyclopedia of Type Strains, Phase III (KMG-III): the genomes of soil and plant-associated and newly described type strains.</title>
        <authorList>
            <person name="Whitman W."/>
        </authorList>
    </citation>
    <scope>NUCLEOTIDE SEQUENCE [LARGE SCALE GENOMIC DNA]</scope>
    <source>
        <strain evidence="4 5">CECT 3259</strain>
    </source>
</reference>